<keyword evidence="3" id="KW-1185">Reference proteome</keyword>
<accession>A0A395SJY1</accession>
<feature type="compositionally biased region" description="Basic and acidic residues" evidence="1">
    <location>
        <begin position="30"/>
        <end position="40"/>
    </location>
</feature>
<dbReference type="STRING" id="694270.A0A395SJY1"/>
<dbReference type="EMBL" id="PXOG01000148">
    <property type="protein sequence ID" value="RGP72392.1"/>
    <property type="molecule type" value="Genomic_DNA"/>
</dbReference>
<comment type="caution">
    <text evidence="2">The sequence shown here is derived from an EMBL/GenBank/DDBJ whole genome shotgun (WGS) entry which is preliminary data.</text>
</comment>
<feature type="compositionally biased region" description="Basic and acidic residues" evidence="1">
    <location>
        <begin position="1"/>
        <end position="12"/>
    </location>
</feature>
<evidence type="ECO:0000256" key="1">
    <source>
        <dbReference type="SAM" id="MobiDB-lite"/>
    </source>
</evidence>
<protein>
    <submittedName>
        <fullName evidence="2">Uncharacterized protein</fullName>
    </submittedName>
</protein>
<dbReference type="OrthoDB" id="5376498at2759"/>
<dbReference type="Proteomes" id="UP000266234">
    <property type="component" value="Unassembled WGS sequence"/>
</dbReference>
<feature type="region of interest" description="Disordered" evidence="1">
    <location>
        <begin position="1"/>
        <end position="48"/>
    </location>
</feature>
<name>A0A395SJY1_9HYPO</name>
<reference evidence="2 3" key="1">
    <citation type="journal article" date="2018" name="PLoS Pathog.">
        <title>Evolution of structural diversity of trichothecenes, a family of toxins produced by plant pathogenic and entomopathogenic fungi.</title>
        <authorList>
            <person name="Proctor R.H."/>
            <person name="McCormick S.P."/>
            <person name="Kim H.S."/>
            <person name="Cardoza R.E."/>
            <person name="Stanley A.M."/>
            <person name="Lindo L."/>
            <person name="Kelly A."/>
            <person name="Brown D.W."/>
            <person name="Lee T."/>
            <person name="Vaughan M.M."/>
            <person name="Alexander N.J."/>
            <person name="Busman M."/>
            <person name="Gutierrez S."/>
        </authorList>
    </citation>
    <scope>NUCLEOTIDE SEQUENCE [LARGE SCALE GENOMIC DNA]</scope>
    <source>
        <strain evidence="2 3">NRRL 20695</strain>
    </source>
</reference>
<proteinExistence type="predicted"/>
<organism evidence="2 3">
    <name type="scientific">Fusarium longipes</name>
    <dbReference type="NCBI Taxonomy" id="694270"/>
    <lineage>
        <taxon>Eukaryota</taxon>
        <taxon>Fungi</taxon>
        <taxon>Dikarya</taxon>
        <taxon>Ascomycota</taxon>
        <taxon>Pezizomycotina</taxon>
        <taxon>Sordariomycetes</taxon>
        <taxon>Hypocreomycetidae</taxon>
        <taxon>Hypocreales</taxon>
        <taxon>Nectriaceae</taxon>
        <taxon>Fusarium</taxon>
    </lineage>
</organism>
<gene>
    <name evidence="2" type="ORF">FLONG3_6788</name>
</gene>
<evidence type="ECO:0000313" key="3">
    <source>
        <dbReference type="Proteomes" id="UP000266234"/>
    </source>
</evidence>
<evidence type="ECO:0000313" key="2">
    <source>
        <dbReference type="EMBL" id="RGP72392.1"/>
    </source>
</evidence>
<sequence>MNVIEQRKESRGDTPNTDVFLKPCTSQDRQNGKAPDRPVDRQTLTKPQTDVDDAHISVRFKHGIHTLYIFIDALAPFSNVTAELISVLNDRYPQGLTTSISPPKNTSVDEDSIIVYGALRTPNDPSSGWVKLKTGNGESTPTKLGLKNNSLLAFAVVNNEDDDPEFEVEWPKEDEEMYEE</sequence>
<dbReference type="AlphaFoldDB" id="A0A395SJY1"/>